<comment type="caution">
    <text evidence="2">The sequence shown here is derived from an EMBL/GenBank/DDBJ whole genome shotgun (WGS) entry which is preliminary data.</text>
</comment>
<dbReference type="EMBL" id="NHPJ01000081">
    <property type="protein sequence ID" value="OYR56637.1"/>
    <property type="molecule type" value="Genomic_DNA"/>
</dbReference>
<reference evidence="2 3" key="1">
    <citation type="journal article" date="2014" name="Front. Microbiol.">
        <title>Population and genomic analysis of the genus Halorubrum.</title>
        <authorList>
            <person name="Fullmer M.S."/>
            <person name="Soucy S.M."/>
            <person name="Swithers K.S."/>
            <person name="Makkay A.M."/>
            <person name="Wheeler R."/>
            <person name="Ventosa A."/>
            <person name="Gogarten J.P."/>
            <person name="Papke R.T."/>
        </authorList>
    </citation>
    <scope>NUCLEOTIDE SEQUENCE [LARGE SCALE GENOMIC DNA]</scope>
    <source>
        <strain evidence="2 3">Cb34</strain>
    </source>
</reference>
<accession>A0A256IKF3</accession>
<protein>
    <submittedName>
        <fullName evidence="2">Uncharacterized protein</fullName>
    </submittedName>
</protein>
<dbReference type="RefSeq" id="WP_094531751.1">
    <property type="nucleotide sequence ID" value="NZ_NHPJ01000081.1"/>
</dbReference>
<feature type="region of interest" description="Disordered" evidence="1">
    <location>
        <begin position="90"/>
        <end position="109"/>
    </location>
</feature>
<evidence type="ECO:0000313" key="3">
    <source>
        <dbReference type="Proteomes" id="UP000216308"/>
    </source>
</evidence>
<sequence length="109" mass="12232">MTGFRTYLSHLTDVDRSTAEQTRGKLLDELTVPSPWSVSDATVELSQDDTNDWLLVTFQNEAHPDRIAAVYLLDGSHSLQVYLDTDTGDEWVEPTRDPGEITSILRTHG</sequence>
<keyword evidence="3" id="KW-1185">Reference proteome</keyword>
<name>A0A256IKF3_9EURY</name>
<dbReference type="AlphaFoldDB" id="A0A256IKF3"/>
<organism evidence="2 3">
    <name type="scientific">Halorubrum halodurans</name>
    <dbReference type="NCBI Taxonomy" id="1383851"/>
    <lineage>
        <taxon>Archaea</taxon>
        <taxon>Methanobacteriati</taxon>
        <taxon>Methanobacteriota</taxon>
        <taxon>Stenosarchaea group</taxon>
        <taxon>Halobacteria</taxon>
        <taxon>Halobacteriales</taxon>
        <taxon>Haloferacaceae</taxon>
        <taxon>Halorubrum</taxon>
    </lineage>
</organism>
<dbReference type="Proteomes" id="UP000216308">
    <property type="component" value="Unassembled WGS sequence"/>
</dbReference>
<evidence type="ECO:0000313" key="2">
    <source>
        <dbReference type="EMBL" id="OYR56637.1"/>
    </source>
</evidence>
<dbReference type="OrthoDB" id="319519at2157"/>
<gene>
    <name evidence="2" type="ORF">DJ70_07940</name>
</gene>
<proteinExistence type="predicted"/>
<evidence type="ECO:0000256" key="1">
    <source>
        <dbReference type="SAM" id="MobiDB-lite"/>
    </source>
</evidence>